<evidence type="ECO:0008006" key="4">
    <source>
        <dbReference type="Google" id="ProtNLM"/>
    </source>
</evidence>
<accession>A0ABW2XDP1</accession>
<comment type="caution">
    <text evidence="2">The sequence shown here is derived from an EMBL/GenBank/DDBJ whole genome shotgun (WGS) entry which is preliminary data.</text>
</comment>
<sequence length="451" mass="47869">MRRDDPKARGTSRMLAAVLVPAALVLVPLPASAAPDAAGDPVPTHFEFSVAPTDVGVDHGPVTYQGRLVADEADGAEHPVPGLRVVISDGRDQWGTATTDAEGRFAGSSPAHRTGTVYAWTQGSREYKGGFSDKVPITVAKAETRLSVAPAPTPQAVGDTAELAGKLERRTSTGDYVPFGGQPVRVWEVNTGIRTNVYTKADGTYRYAVRMPVRPLWSLSFEPDGQSFTPAYASYGGNITLPYRTVIQGLTVTPTPVVSGQNVTLKGTAVRQGLDGPETLVDGTQINAEFSPDGKTWQFAAASITNPDTGTFNFTARAYQAGYWRAAVKGDSYSLPSVSTGQKVAVKYRTRFSAFNAAPEPVRKGKTITVTGSLERDMTGWKRAGAGAAINIYFQAKGSTARKLITVVKTDSKGAFRKGFTASKDGTYLATYSGSTTYVGSTAPGDYVDVR</sequence>
<dbReference type="EMBL" id="JBHTGP010000003">
    <property type="protein sequence ID" value="MFD0684576.1"/>
    <property type="molecule type" value="Genomic_DNA"/>
</dbReference>
<keyword evidence="1" id="KW-0732">Signal</keyword>
<feature type="signal peptide" evidence="1">
    <location>
        <begin position="1"/>
        <end position="33"/>
    </location>
</feature>
<evidence type="ECO:0000313" key="3">
    <source>
        <dbReference type="Proteomes" id="UP001597063"/>
    </source>
</evidence>
<protein>
    <recommendedName>
        <fullName evidence="4">Carboxypeptidase regulatory-like domain-containing protein</fullName>
    </recommendedName>
</protein>
<reference evidence="3" key="1">
    <citation type="journal article" date="2019" name="Int. J. Syst. Evol. Microbiol.">
        <title>The Global Catalogue of Microorganisms (GCM) 10K type strain sequencing project: providing services to taxonomists for standard genome sequencing and annotation.</title>
        <authorList>
            <consortium name="The Broad Institute Genomics Platform"/>
            <consortium name="The Broad Institute Genome Sequencing Center for Infectious Disease"/>
            <person name="Wu L."/>
            <person name="Ma J."/>
        </authorList>
    </citation>
    <scope>NUCLEOTIDE SEQUENCE [LARGE SCALE GENOMIC DNA]</scope>
    <source>
        <strain evidence="3">JCM 9371</strain>
    </source>
</reference>
<gene>
    <name evidence="2" type="ORF">ACFQZM_08720</name>
</gene>
<name>A0ABW2XDP1_9ACTN</name>
<evidence type="ECO:0000256" key="1">
    <source>
        <dbReference type="SAM" id="SignalP"/>
    </source>
</evidence>
<proteinExistence type="predicted"/>
<evidence type="ECO:0000313" key="2">
    <source>
        <dbReference type="EMBL" id="MFD0684576.1"/>
    </source>
</evidence>
<keyword evidence="3" id="KW-1185">Reference proteome</keyword>
<feature type="chain" id="PRO_5046007647" description="Carboxypeptidase regulatory-like domain-containing protein" evidence="1">
    <location>
        <begin position="34"/>
        <end position="451"/>
    </location>
</feature>
<organism evidence="2 3">
    <name type="scientific">Actinomadura fibrosa</name>
    <dbReference type="NCBI Taxonomy" id="111802"/>
    <lineage>
        <taxon>Bacteria</taxon>
        <taxon>Bacillati</taxon>
        <taxon>Actinomycetota</taxon>
        <taxon>Actinomycetes</taxon>
        <taxon>Streptosporangiales</taxon>
        <taxon>Thermomonosporaceae</taxon>
        <taxon>Actinomadura</taxon>
    </lineage>
</organism>
<dbReference type="Proteomes" id="UP001597063">
    <property type="component" value="Unassembled WGS sequence"/>
</dbReference>
<dbReference type="RefSeq" id="WP_131756570.1">
    <property type="nucleotide sequence ID" value="NZ_CAACUY010000018.1"/>
</dbReference>